<dbReference type="Proteomes" id="UP001168821">
    <property type="component" value="Unassembled WGS sequence"/>
</dbReference>
<evidence type="ECO:0000313" key="1">
    <source>
        <dbReference type="EMBL" id="KAJ3658948.1"/>
    </source>
</evidence>
<keyword evidence="2" id="KW-1185">Reference proteome</keyword>
<reference evidence="1" key="1">
    <citation type="journal article" date="2023" name="G3 (Bethesda)">
        <title>Whole genome assemblies of Zophobas morio and Tenebrio molitor.</title>
        <authorList>
            <person name="Kaur S."/>
            <person name="Stinson S.A."/>
            <person name="diCenzo G.C."/>
        </authorList>
    </citation>
    <scope>NUCLEOTIDE SEQUENCE</scope>
    <source>
        <strain evidence="1">QUZm001</strain>
    </source>
</reference>
<organism evidence="1 2">
    <name type="scientific">Zophobas morio</name>
    <dbReference type="NCBI Taxonomy" id="2755281"/>
    <lineage>
        <taxon>Eukaryota</taxon>
        <taxon>Metazoa</taxon>
        <taxon>Ecdysozoa</taxon>
        <taxon>Arthropoda</taxon>
        <taxon>Hexapoda</taxon>
        <taxon>Insecta</taxon>
        <taxon>Pterygota</taxon>
        <taxon>Neoptera</taxon>
        <taxon>Endopterygota</taxon>
        <taxon>Coleoptera</taxon>
        <taxon>Polyphaga</taxon>
        <taxon>Cucujiformia</taxon>
        <taxon>Tenebrionidae</taxon>
        <taxon>Zophobas</taxon>
    </lineage>
</organism>
<name>A0AA38IJE8_9CUCU</name>
<accession>A0AA38IJE8</accession>
<proteinExistence type="predicted"/>
<evidence type="ECO:0000313" key="2">
    <source>
        <dbReference type="Proteomes" id="UP001168821"/>
    </source>
</evidence>
<comment type="caution">
    <text evidence="1">The sequence shown here is derived from an EMBL/GenBank/DDBJ whole genome shotgun (WGS) entry which is preliminary data.</text>
</comment>
<sequence>MFGNSAIEPYILSLKRRAAVLDHSYNIYFQMCSGIDQPFTFYIYQKTKFVQRICSDNWIFDFCQQNCRCNPRSKASKSSPKVSVSEPLAPYSCGFCF</sequence>
<dbReference type="AlphaFoldDB" id="A0AA38IJE8"/>
<gene>
    <name evidence="1" type="ORF">Zmor_010660</name>
</gene>
<protein>
    <submittedName>
        <fullName evidence="1">Uncharacterized protein</fullName>
    </submittedName>
</protein>
<dbReference type="EMBL" id="JALNTZ010000003">
    <property type="protein sequence ID" value="KAJ3658948.1"/>
    <property type="molecule type" value="Genomic_DNA"/>
</dbReference>